<evidence type="ECO:0000313" key="2">
    <source>
        <dbReference type="EMBL" id="TPE44086.1"/>
    </source>
</evidence>
<dbReference type="RefSeq" id="WP_140621711.1">
    <property type="nucleotide sequence ID" value="NZ_VFRQ01000005.1"/>
</dbReference>
<accession>A0A501WEW3</accession>
<evidence type="ECO:0008006" key="4">
    <source>
        <dbReference type="Google" id="ProtNLM"/>
    </source>
</evidence>
<evidence type="ECO:0000256" key="1">
    <source>
        <dbReference type="SAM" id="SignalP"/>
    </source>
</evidence>
<comment type="caution">
    <text evidence="2">The sequence shown here is derived from an EMBL/GenBank/DDBJ whole genome shotgun (WGS) entry which is preliminary data.</text>
</comment>
<dbReference type="SUPFAM" id="SSF56935">
    <property type="entry name" value="Porins"/>
    <property type="match status" value="1"/>
</dbReference>
<feature type="signal peptide" evidence="1">
    <location>
        <begin position="1"/>
        <end position="20"/>
    </location>
</feature>
<dbReference type="InterPro" id="IPR037066">
    <property type="entry name" value="Plug_dom_sf"/>
</dbReference>
<feature type="chain" id="PRO_5021425420" description="TonB-dependent receptor" evidence="1">
    <location>
        <begin position="21"/>
        <end position="167"/>
    </location>
</feature>
<name>A0A501WEW3_9BACT</name>
<dbReference type="EMBL" id="VFRQ01000005">
    <property type="protein sequence ID" value="TPE44086.1"/>
    <property type="molecule type" value="Genomic_DNA"/>
</dbReference>
<evidence type="ECO:0000313" key="3">
    <source>
        <dbReference type="Proteomes" id="UP000316727"/>
    </source>
</evidence>
<dbReference type="Gene3D" id="2.170.130.10">
    <property type="entry name" value="TonB-dependent receptor, plug domain"/>
    <property type="match status" value="1"/>
</dbReference>
<gene>
    <name evidence="2" type="ORF">FJM65_11765</name>
</gene>
<keyword evidence="3" id="KW-1185">Reference proteome</keyword>
<dbReference type="AlphaFoldDB" id="A0A501WEW3"/>
<keyword evidence="1" id="KW-0732">Signal</keyword>
<sequence length="167" mass="18850">MKTYFLPLLMSFGLTLSAKAQLLEPVRQRKEGIITLEQPQPLVLVNNQETATYALILNPDDIENVKVVKGENALNRFGEKATDGAVIIDLKEELPLVRLKEVYKAFKVPKKQQKLTLAINGKHVEDTALLLADLRQVEKVEVADFSMASSRWSFDEQYLNIITKAQP</sequence>
<protein>
    <recommendedName>
        <fullName evidence="4">TonB-dependent receptor</fullName>
    </recommendedName>
</protein>
<organism evidence="2 3">
    <name type="scientific">Pontibacter mangrovi</name>
    <dbReference type="NCBI Taxonomy" id="2589816"/>
    <lineage>
        <taxon>Bacteria</taxon>
        <taxon>Pseudomonadati</taxon>
        <taxon>Bacteroidota</taxon>
        <taxon>Cytophagia</taxon>
        <taxon>Cytophagales</taxon>
        <taxon>Hymenobacteraceae</taxon>
        <taxon>Pontibacter</taxon>
    </lineage>
</organism>
<proteinExistence type="predicted"/>
<reference evidence="2 3" key="1">
    <citation type="submission" date="2019-06" db="EMBL/GenBank/DDBJ databases">
        <title>A novel bacterium of genus Pontibacter, isolated from marine sediment.</title>
        <authorList>
            <person name="Huang H."/>
            <person name="Mo K."/>
            <person name="Hu Y."/>
        </authorList>
    </citation>
    <scope>NUCLEOTIDE SEQUENCE [LARGE SCALE GENOMIC DNA]</scope>
    <source>
        <strain evidence="2 3">HB172049</strain>
    </source>
</reference>
<dbReference type="Proteomes" id="UP000316727">
    <property type="component" value="Unassembled WGS sequence"/>
</dbReference>
<dbReference type="OrthoDB" id="852379at2"/>